<dbReference type="RefSeq" id="WP_108528040.1">
    <property type="nucleotide sequence ID" value="NZ_MUXF01000016.1"/>
</dbReference>
<protein>
    <recommendedName>
        <fullName evidence="3">Apea-like HEPN domain-containing protein</fullName>
    </recommendedName>
</protein>
<proteinExistence type="predicted"/>
<keyword evidence="2" id="KW-1185">Reference proteome</keyword>
<dbReference type="EMBL" id="MUXF01000016">
    <property type="protein sequence ID" value="PUE65227.1"/>
    <property type="molecule type" value="Genomic_DNA"/>
</dbReference>
<accession>A0ABX5JJG1</accession>
<name>A0ABX5JJG1_9BACT</name>
<evidence type="ECO:0000313" key="2">
    <source>
        <dbReference type="Proteomes" id="UP000251311"/>
    </source>
</evidence>
<organism evidence="1 2">
    <name type="scientific">Arcobacter lacus</name>
    <dbReference type="NCBI Taxonomy" id="1912876"/>
    <lineage>
        <taxon>Bacteria</taxon>
        <taxon>Pseudomonadati</taxon>
        <taxon>Campylobacterota</taxon>
        <taxon>Epsilonproteobacteria</taxon>
        <taxon>Campylobacterales</taxon>
        <taxon>Arcobacteraceae</taxon>
        <taxon>Arcobacter</taxon>
    </lineage>
</organism>
<evidence type="ECO:0008006" key="3">
    <source>
        <dbReference type="Google" id="ProtNLM"/>
    </source>
</evidence>
<evidence type="ECO:0000313" key="1">
    <source>
        <dbReference type="EMBL" id="PUE65227.1"/>
    </source>
</evidence>
<reference evidence="1 2" key="1">
    <citation type="submission" date="2017-02" db="EMBL/GenBank/DDBJ databases">
        <title>Arcobacter lacus sp. nov., a new species isolated from reclaimed water.</title>
        <authorList>
            <person name="Figueras M.J."/>
            <person name="Perez-Cataluna A."/>
            <person name="Salas-Masso N."/>
        </authorList>
    </citation>
    <scope>NUCLEOTIDE SEQUENCE [LARGE SCALE GENOMIC DNA]</scope>
    <source>
        <strain evidence="1 2">RW43-9</strain>
    </source>
</reference>
<dbReference type="Proteomes" id="UP000251311">
    <property type="component" value="Unassembled WGS sequence"/>
</dbReference>
<sequence length="328" mass="39434">MIDRFVVPIYNLRIDNEYNCSGIIDEMKYNILLKTYNASKTNPDYINEEDLKELFKFGGKNSTKNYYDTFQDDKAFIHNYTKTFLLIDIVSENESKKYLYLFQAVINALNLTIEKGISYYEYFPFSQGHSYVKLNGISSLHSYPEIFSPMNEKMLLDEFVPKNSLEITIKQIYDLESKENQYSKIMILSMDYLKFSKRIEKIEQAFLILMITVEAMFKENKIAKSHERVKYLAKLLSNDEIEFNKILYKFKQKNKEQDEKEYFIGIRNSIVHGKEFLERDEMKTKVLELYKYIRRCIIEILDINDRFNLENYYEDLFKNIEVQWKNKM</sequence>
<comment type="caution">
    <text evidence="1">The sequence shown here is derived from an EMBL/GenBank/DDBJ whole genome shotgun (WGS) entry which is preliminary data.</text>
</comment>
<gene>
    <name evidence="1" type="ORF">B0175_07745</name>
</gene>